<keyword evidence="5 9" id="KW-0479">Metal-binding</keyword>
<keyword evidence="4 9" id="KW-0808">Transferase</keyword>
<sequence length="216" mass="24217">SHGSSSKRNKPNAHVTMNSGTIPTAKPNQENNKDKCPICMDDFTCKTSLEKCKHSFCKECIDQSMKLKSVCPICQTVYGKLEGDQPKDASMKVTTYYKTSLPGYEKYGTITINYDIPHGRQGPEHPHPGKLYYGTTRKAYLPDSQEGRHVLSLLQRAFHQRLIFTIGTSSTTGLQDCVTWNDIHHKTSTHGGADSYGYPDPDYLKRVQEELKAKGI</sequence>
<keyword evidence="6 8" id="KW-0863">Zinc-finger</keyword>
<dbReference type="OMA" id="WQRLPGF"/>
<reference evidence="12" key="1">
    <citation type="submission" date="2025-08" db="UniProtKB">
        <authorList>
            <consortium name="Ensembl"/>
        </authorList>
    </citation>
    <scope>IDENTIFICATION</scope>
</reference>
<keyword evidence="7 9" id="KW-0862">Zinc</keyword>
<evidence type="ECO:0000256" key="3">
    <source>
        <dbReference type="ARBA" id="ARBA00009413"/>
    </source>
</evidence>
<dbReference type="AlphaFoldDB" id="S4RV94"/>
<dbReference type="Gene3D" id="3.30.390.130">
    <property type="match status" value="1"/>
</dbReference>
<dbReference type="GO" id="GO:0005737">
    <property type="term" value="C:cytoplasm"/>
    <property type="evidence" value="ECO:0007669"/>
    <property type="project" value="UniProtKB-SubCell"/>
</dbReference>
<accession>S4RV94</accession>
<proteinExistence type="inferred from homology"/>
<feature type="compositionally biased region" description="Basic residues" evidence="10">
    <location>
        <begin position="1"/>
        <end position="11"/>
    </location>
</feature>
<dbReference type="InterPro" id="IPR017907">
    <property type="entry name" value="Znf_RING_CS"/>
</dbReference>
<dbReference type="GO" id="GO:0007219">
    <property type="term" value="P:Notch signaling pathway"/>
    <property type="evidence" value="ECO:0007669"/>
    <property type="project" value="InterPro"/>
</dbReference>
<dbReference type="PROSITE" id="PS50089">
    <property type="entry name" value="ZF_RING_2"/>
    <property type="match status" value="1"/>
</dbReference>
<dbReference type="GO" id="GO:0061630">
    <property type="term" value="F:ubiquitin protein ligase activity"/>
    <property type="evidence" value="ECO:0007669"/>
    <property type="project" value="UniProtKB-UniRule"/>
</dbReference>
<evidence type="ECO:0000313" key="12">
    <source>
        <dbReference type="Ensembl" id="ENSPMAP00000009134.1"/>
    </source>
</evidence>
<dbReference type="STRING" id="7757.ENSPMAP00000009134"/>
<dbReference type="FunFam" id="3.30.390.130:FF:000001">
    <property type="entry name" value="Probable E3 ubiquitin-protein ligase DTX3"/>
    <property type="match status" value="1"/>
</dbReference>
<comment type="catalytic activity">
    <reaction evidence="1 9">
        <text>S-ubiquitinyl-[E2 ubiquitin-conjugating enzyme]-L-cysteine + [acceptor protein]-L-lysine = [E2 ubiquitin-conjugating enzyme]-L-cysteine + N(6)-ubiquitinyl-[acceptor protein]-L-lysine.</text>
        <dbReference type="EC" id="2.3.2.27"/>
    </reaction>
</comment>
<evidence type="ECO:0000256" key="4">
    <source>
        <dbReference type="ARBA" id="ARBA00022679"/>
    </source>
</evidence>
<evidence type="ECO:0000256" key="1">
    <source>
        <dbReference type="ARBA" id="ARBA00000900"/>
    </source>
</evidence>
<dbReference type="InterPro" id="IPR013083">
    <property type="entry name" value="Znf_RING/FYVE/PHD"/>
</dbReference>
<dbReference type="EC" id="2.3.2.27" evidence="9"/>
<evidence type="ECO:0000259" key="11">
    <source>
        <dbReference type="PROSITE" id="PS50089"/>
    </source>
</evidence>
<protein>
    <recommendedName>
        <fullName evidence="9">E3 ubiquitin-protein ligase</fullName>
        <ecNumber evidence="9">2.3.2.27</ecNumber>
    </recommendedName>
</protein>
<evidence type="ECO:0000256" key="7">
    <source>
        <dbReference type="ARBA" id="ARBA00022833"/>
    </source>
</evidence>
<dbReference type="PANTHER" id="PTHR12622">
    <property type="entry name" value="DELTEX-RELATED"/>
    <property type="match status" value="1"/>
</dbReference>
<dbReference type="Pfam" id="PF13923">
    <property type="entry name" value="zf-C3HC4_2"/>
    <property type="match status" value="1"/>
</dbReference>
<dbReference type="SUPFAM" id="SSF57850">
    <property type="entry name" value="RING/U-box"/>
    <property type="match status" value="1"/>
</dbReference>
<keyword evidence="9" id="KW-0963">Cytoplasm</keyword>
<name>S4RV94_PETMA</name>
<evidence type="ECO:0000256" key="9">
    <source>
        <dbReference type="RuleBase" id="RU367105"/>
    </source>
</evidence>
<evidence type="ECO:0000256" key="8">
    <source>
        <dbReference type="PROSITE-ProRule" id="PRU00175"/>
    </source>
</evidence>
<evidence type="ECO:0000256" key="5">
    <source>
        <dbReference type="ARBA" id="ARBA00022723"/>
    </source>
</evidence>
<comment type="pathway">
    <text evidence="2 9">Protein modification; protein ubiquitination.</text>
</comment>
<dbReference type="InterPro" id="IPR001841">
    <property type="entry name" value="Znf_RING"/>
</dbReference>
<evidence type="ECO:0000256" key="6">
    <source>
        <dbReference type="ARBA" id="ARBA00022771"/>
    </source>
</evidence>
<feature type="domain" description="RING-type" evidence="11">
    <location>
        <begin position="36"/>
        <end position="75"/>
    </location>
</feature>
<comment type="similarity">
    <text evidence="3 9">Belongs to the Deltex family.</text>
</comment>
<dbReference type="PROSITE" id="PS00518">
    <property type="entry name" value="ZF_RING_1"/>
    <property type="match status" value="1"/>
</dbReference>
<evidence type="ECO:0000256" key="10">
    <source>
        <dbReference type="SAM" id="MobiDB-lite"/>
    </source>
</evidence>
<dbReference type="HOGENOM" id="CLU_030422_2_0_1"/>
<dbReference type="Pfam" id="PF18102">
    <property type="entry name" value="DTC"/>
    <property type="match status" value="1"/>
</dbReference>
<evidence type="ECO:0000256" key="2">
    <source>
        <dbReference type="ARBA" id="ARBA00004906"/>
    </source>
</evidence>
<dbReference type="InterPro" id="IPR039399">
    <property type="entry name" value="Deltex_C_sf"/>
</dbReference>
<dbReference type="InterPro" id="IPR039396">
    <property type="entry name" value="Deltex_C"/>
</dbReference>
<comment type="subcellular location">
    <subcellularLocation>
        <location evidence="9">Cytoplasm</location>
    </subcellularLocation>
</comment>
<reference evidence="12" key="2">
    <citation type="submission" date="2025-09" db="UniProtKB">
        <authorList>
            <consortium name="Ensembl"/>
        </authorList>
    </citation>
    <scope>IDENTIFICATION</scope>
</reference>
<feature type="compositionally biased region" description="Polar residues" evidence="10">
    <location>
        <begin position="15"/>
        <end position="28"/>
    </location>
</feature>
<dbReference type="GeneTree" id="ENSGT00940000154578"/>
<dbReference type="Ensembl" id="ENSPMAT00000009173.1">
    <property type="protein sequence ID" value="ENSPMAP00000009134.1"/>
    <property type="gene ID" value="ENSPMAG00000008293.1"/>
</dbReference>
<dbReference type="Gene3D" id="3.30.40.10">
    <property type="entry name" value="Zinc/RING finger domain, C3HC4 (zinc finger)"/>
    <property type="match status" value="1"/>
</dbReference>
<dbReference type="GO" id="GO:0008270">
    <property type="term" value="F:zinc ion binding"/>
    <property type="evidence" value="ECO:0007669"/>
    <property type="project" value="UniProtKB-KW"/>
</dbReference>
<dbReference type="GO" id="GO:0016567">
    <property type="term" value="P:protein ubiquitination"/>
    <property type="evidence" value="ECO:0007669"/>
    <property type="project" value="UniProtKB-UniRule"/>
</dbReference>
<feature type="region of interest" description="Disordered" evidence="10">
    <location>
        <begin position="1"/>
        <end position="28"/>
    </location>
</feature>
<dbReference type="CDD" id="cd09633">
    <property type="entry name" value="Deltex_C"/>
    <property type="match status" value="1"/>
</dbReference>
<dbReference type="SMART" id="SM00184">
    <property type="entry name" value="RING"/>
    <property type="match status" value="1"/>
</dbReference>
<organism evidence="12">
    <name type="scientific">Petromyzon marinus</name>
    <name type="common">Sea lamprey</name>
    <dbReference type="NCBI Taxonomy" id="7757"/>
    <lineage>
        <taxon>Eukaryota</taxon>
        <taxon>Metazoa</taxon>
        <taxon>Chordata</taxon>
        <taxon>Craniata</taxon>
        <taxon>Vertebrata</taxon>
        <taxon>Cyclostomata</taxon>
        <taxon>Hyperoartia</taxon>
        <taxon>Petromyzontiformes</taxon>
        <taxon>Petromyzontidae</taxon>
        <taxon>Petromyzon</taxon>
    </lineage>
</organism>
<dbReference type="UniPathway" id="UPA00143"/>
<dbReference type="InterPro" id="IPR039398">
    <property type="entry name" value="Deltex_fam"/>
</dbReference>